<keyword evidence="1" id="KW-0732">Signal</keyword>
<dbReference type="Gene3D" id="2.180.10.10">
    <property type="entry name" value="RHS repeat-associated core"/>
    <property type="match status" value="1"/>
</dbReference>
<comment type="caution">
    <text evidence="2">The sequence shown here is derived from an EMBL/GenBank/DDBJ whole genome shotgun (WGS) entry which is preliminary data.</text>
</comment>
<evidence type="ECO:0000313" key="2">
    <source>
        <dbReference type="EMBL" id="NBL66006.1"/>
    </source>
</evidence>
<reference evidence="3" key="1">
    <citation type="submission" date="2020-01" db="EMBL/GenBank/DDBJ databases">
        <title>Sphingomonas sp. strain CSW-10.</title>
        <authorList>
            <person name="Chen W.-M."/>
        </authorList>
    </citation>
    <scope>NUCLEOTIDE SEQUENCE [LARGE SCALE GENOMIC DNA]</scope>
    <source>
        <strain evidence="3">NST-5</strain>
    </source>
</reference>
<evidence type="ECO:0000313" key="3">
    <source>
        <dbReference type="Proteomes" id="UP000798602"/>
    </source>
</evidence>
<evidence type="ECO:0000256" key="1">
    <source>
        <dbReference type="SAM" id="SignalP"/>
    </source>
</evidence>
<gene>
    <name evidence="2" type="ORF">GV828_12430</name>
</gene>
<dbReference type="RefSeq" id="WP_166537825.1">
    <property type="nucleotide sequence ID" value="NZ_JAABLM010000019.1"/>
</dbReference>
<feature type="chain" id="PRO_5046638934" evidence="1">
    <location>
        <begin position="20"/>
        <end position="321"/>
    </location>
</feature>
<proteinExistence type="predicted"/>
<dbReference type="EMBL" id="JAABLM010000019">
    <property type="protein sequence ID" value="NBL66006.1"/>
    <property type="molecule type" value="Genomic_DNA"/>
</dbReference>
<keyword evidence="3" id="KW-1185">Reference proteome</keyword>
<accession>A0ABW9ZAT1</accession>
<organism evidence="2 3">
    <name type="scientific">Flavobacterium ichthyis</name>
    <dbReference type="NCBI Taxonomy" id="2698827"/>
    <lineage>
        <taxon>Bacteria</taxon>
        <taxon>Pseudomonadati</taxon>
        <taxon>Bacteroidota</taxon>
        <taxon>Flavobacteriia</taxon>
        <taxon>Flavobacteriales</taxon>
        <taxon>Flavobacteriaceae</taxon>
        <taxon>Flavobacterium</taxon>
    </lineage>
</organism>
<dbReference type="Proteomes" id="UP000798602">
    <property type="component" value="Unassembled WGS sequence"/>
</dbReference>
<name>A0ABW9ZAT1_9FLAO</name>
<sequence length="321" mass="36773">MMKFIATLFFIIICFGLKAQEAEHLSAPKTYWQSYGFQKQPDFAKIAYYKSDSLGYEPVMAEVISFNKEGFIIQKYMRIYGKYASETAHNYVYTSGVLDSINTIASSSNFNSKQKLHYGANGVLEKVTASGVYTNFTDTYQYDKNGMVSSIQRTYQNGSKKEAFFDHLKNTVTEKETSAKGTVTETIFVYDGDDMLASFQKDGKNKIRLKDKERRIEFTVKISENDPLNYALNLRKMKQEDAKKFQQTIGDLSANPSAIITFDIPAESKNENGDWTKRLQIDKQLGVQRRMVFREIKYSDGSQSGSTEFDLIFDMKVKHIH</sequence>
<protein>
    <submittedName>
        <fullName evidence="2">Uncharacterized protein</fullName>
    </submittedName>
</protein>
<feature type="signal peptide" evidence="1">
    <location>
        <begin position="1"/>
        <end position="19"/>
    </location>
</feature>